<dbReference type="InterPro" id="IPR002060">
    <property type="entry name" value="Squ/phyt_synthse"/>
</dbReference>
<dbReference type="InterPro" id="IPR019845">
    <property type="entry name" value="Squalene/phytoene_synthase_CS"/>
</dbReference>
<dbReference type="GO" id="GO:0051996">
    <property type="term" value="F:squalene synthase [NAD(P)H] activity"/>
    <property type="evidence" value="ECO:0007669"/>
    <property type="project" value="InterPro"/>
</dbReference>
<protein>
    <submittedName>
        <fullName evidence="2">Phytoene synthase</fullName>
    </submittedName>
</protein>
<dbReference type="KEGG" id="tmar:MARIT_0423"/>
<dbReference type="GO" id="GO:0004311">
    <property type="term" value="F:geranylgeranyl diphosphate synthase activity"/>
    <property type="evidence" value="ECO:0007669"/>
    <property type="project" value="InterPro"/>
</dbReference>
<sequence>MKQLFDEVSFLCSKLVTRKYSTSFSLATKMLSPKIRAAIYNIYGFVRFADEIVDSFHAYDKALLLSKFEKEYYMAKKEGISLNPILNAFVHTVNKYDITDDLVQAFLKSMKADLYKTEYKTEAEYKAYIYGSADVVGLMCLKVFVNGNLQKYEALKDAAMRLGSAFQKVNFLRDLKDDFETLNRSYFPNINLKELDAQSKEVIIKDIETDFEYAFQHGILKLPVEAKFGVYMAYRYYKRLLKKLKSVPSSKIMSTRVRISNPMKINLLARSYVKYKLNLI</sequence>
<gene>
    <name evidence="2" type="primary">crtB</name>
    <name evidence="2" type="ORF">MARIT_0423</name>
</gene>
<dbReference type="InterPro" id="IPR008949">
    <property type="entry name" value="Isoprenoid_synthase_dom_sf"/>
</dbReference>
<dbReference type="EMBL" id="LT634361">
    <property type="protein sequence ID" value="SFZ80326.1"/>
    <property type="molecule type" value="Genomic_DNA"/>
</dbReference>
<accession>A0A2H1E6C8</accession>
<dbReference type="CDD" id="cd00683">
    <property type="entry name" value="Trans_IPPS_HH"/>
    <property type="match status" value="1"/>
</dbReference>
<proteinExistence type="predicted"/>
<dbReference type="RefSeq" id="WP_024740124.1">
    <property type="nucleotide sequence ID" value="NZ_BAUG01000003.1"/>
</dbReference>
<dbReference type="SFLD" id="SFLDG01212">
    <property type="entry name" value="Phytoene_synthase_like"/>
    <property type="match status" value="1"/>
</dbReference>
<organism evidence="2 3">
    <name type="scientific">Tenacibaculum maritimum NCIMB 2154</name>
    <dbReference type="NCBI Taxonomy" id="1349785"/>
    <lineage>
        <taxon>Bacteria</taxon>
        <taxon>Pseudomonadati</taxon>
        <taxon>Bacteroidota</taxon>
        <taxon>Flavobacteriia</taxon>
        <taxon>Flavobacteriales</taxon>
        <taxon>Flavobacteriaceae</taxon>
        <taxon>Tenacibaculum</taxon>
    </lineage>
</organism>
<reference evidence="2 3" key="1">
    <citation type="submission" date="2016-11" db="EMBL/GenBank/DDBJ databases">
        <authorList>
            <person name="Jaros S."/>
            <person name="Januszkiewicz K."/>
            <person name="Wedrychowicz H."/>
        </authorList>
    </citation>
    <scope>NUCLEOTIDE SEQUENCE [LARGE SCALE GENOMIC DNA]</scope>
    <source>
        <strain evidence="2">NCIMB 2154T</strain>
    </source>
</reference>
<name>A0A2H1E6C8_9FLAO</name>
<dbReference type="Gene3D" id="1.10.600.10">
    <property type="entry name" value="Farnesyl Diphosphate Synthase"/>
    <property type="match status" value="1"/>
</dbReference>
<dbReference type="InterPro" id="IPR033904">
    <property type="entry name" value="Trans_IPPS_HH"/>
</dbReference>
<dbReference type="SUPFAM" id="SSF48576">
    <property type="entry name" value="Terpenoid synthases"/>
    <property type="match status" value="1"/>
</dbReference>
<dbReference type="GeneID" id="47722024"/>
<dbReference type="Pfam" id="PF00494">
    <property type="entry name" value="SQS_PSY"/>
    <property type="match status" value="1"/>
</dbReference>
<keyword evidence="3" id="KW-1185">Reference proteome</keyword>
<dbReference type="STRING" id="1349785.GCA_000509405_02739"/>
<keyword evidence="1" id="KW-0808">Transferase</keyword>
<dbReference type="GO" id="GO:0016117">
    <property type="term" value="P:carotenoid biosynthetic process"/>
    <property type="evidence" value="ECO:0007669"/>
    <property type="project" value="UniProtKB-ARBA"/>
</dbReference>
<dbReference type="SFLD" id="SFLDG01018">
    <property type="entry name" value="Squalene/Phytoene_Synthase_Lik"/>
    <property type="match status" value="1"/>
</dbReference>
<evidence type="ECO:0000256" key="1">
    <source>
        <dbReference type="ARBA" id="ARBA00022679"/>
    </source>
</evidence>
<dbReference type="PROSITE" id="PS01045">
    <property type="entry name" value="SQUALEN_PHYTOEN_SYN_2"/>
    <property type="match status" value="1"/>
</dbReference>
<dbReference type="OrthoDB" id="9787280at2"/>
<evidence type="ECO:0000313" key="3">
    <source>
        <dbReference type="Proteomes" id="UP000231564"/>
    </source>
</evidence>
<dbReference type="AlphaFoldDB" id="A0A2H1E6C8"/>
<dbReference type="InterPro" id="IPR044843">
    <property type="entry name" value="Trans_IPPS_bact-type"/>
</dbReference>
<dbReference type="PANTHER" id="PTHR31480">
    <property type="entry name" value="BIFUNCTIONAL LYCOPENE CYCLASE/PHYTOENE SYNTHASE"/>
    <property type="match status" value="1"/>
</dbReference>
<dbReference type="Proteomes" id="UP000231564">
    <property type="component" value="Chromosome MARIT"/>
</dbReference>
<dbReference type="SFLD" id="SFLDS00005">
    <property type="entry name" value="Isoprenoid_Synthase_Type_I"/>
    <property type="match status" value="1"/>
</dbReference>
<evidence type="ECO:0000313" key="2">
    <source>
        <dbReference type="EMBL" id="SFZ80326.1"/>
    </source>
</evidence>